<accession>A0ACC0XL46</accession>
<organism evidence="1 2">
    <name type="scientific">Pistacia integerrima</name>
    <dbReference type="NCBI Taxonomy" id="434235"/>
    <lineage>
        <taxon>Eukaryota</taxon>
        <taxon>Viridiplantae</taxon>
        <taxon>Streptophyta</taxon>
        <taxon>Embryophyta</taxon>
        <taxon>Tracheophyta</taxon>
        <taxon>Spermatophyta</taxon>
        <taxon>Magnoliopsida</taxon>
        <taxon>eudicotyledons</taxon>
        <taxon>Gunneridae</taxon>
        <taxon>Pentapetalae</taxon>
        <taxon>rosids</taxon>
        <taxon>malvids</taxon>
        <taxon>Sapindales</taxon>
        <taxon>Anacardiaceae</taxon>
        <taxon>Pistacia</taxon>
    </lineage>
</organism>
<proteinExistence type="predicted"/>
<protein>
    <submittedName>
        <fullName evidence="1">Uncharacterized protein</fullName>
    </submittedName>
</protein>
<evidence type="ECO:0000313" key="2">
    <source>
        <dbReference type="Proteomes" id="UP001163603"/>
    </source>
</evidence>
<sequence>MNNQGLTTESNYKSKGSGETCDKEKEHEQAAKIGYYETVPTKDELALRKAVISQPVSVSMDSSANTFTFYKSGIFDGDCRTELNHADADQTLVN</sequence>
<name>A0ACC0XL46_9ROSI</name>
<keyword evidence="2" id="KW-1185">Reference proteome</keyword>
<evidence type="ECO:0000313" key="1">
    <source>
        <dbReference type="EMBL" id="KAJ0018777.1"/>
    </source>
</evidence>
<comment type="caution">
    <text evidence="1">The sequence shown here is derived from an EMBL/GenBank/DDBJ whole genome shotgun (WGS) entry which is preliminary data.</text>
</comment>
<gene>
    <name evidence="1" type="ORF">Pint_10429</name>
</gene>
<dbReference type="Proteomes" id="UP001163603">
    <property type="component" value="Chromosome 12"/>
</dbReference>
<reference evidence="2" key="1">
    <citation type="journal article" date="2023" name="G3 (Bethesda)">
        <title>Genome assembly and association tests identify interacting loci associated with vigor, precocity, and sex in interspecific pistachio rootstocks.</title>
        <authorList>
            <person name="Palmer W."/>
            <person name="Jacygrad E."/>
            <person name="Sagayaradj S."/>
            <person name="Cavanaugh K."/>
            <person name="Han R."/>
            <person name="Bertier L."/>
            <person name="Beede B."/>
            <person name="Kafkas S."/>
            <person name="Golino D."/>
            <person name="Preece J."/>
            <person name="Michelmore R."/>
        </authorList>
    </citation>
    <scope>NUCLEOTIDE SEQUENCE [LARGE SCALE GENOMIC DNA]</scope>
</reference>
<dbReference type="EMBL" id="CM047747">
    <property type="protein sequence ID" value="KAJ0018777.1"/>
    <property type="molecule type" value="Genomic_DNA"/>
</dbReference>